<evidence type="ECO:0000256" key="7">
    <source>
        <dbReference type="SAM" id="MobiDB-lite"/>
    </source>
</evidence>
<dbReference type="AlphaFoldDB" id="A0A2G8SAZ4"/>
<evidence type="ECO:0000259" key="8">
    <source>
        <dbReference type="Pfam" id="PF06747"/>
    </source>
</evidence>
<name>A0A2G8SAZ4_9APHY</name>
<dbReference type="PANTHER" id="PTHR21107">
    <property type="entry name" value="CYTOCHROME C OXIDASE ASSEMBLY PROTEIN COX19"/>
    <property type="match status" value="1"/>
</dbReference>
<keyword evidence="3" id="KW-1015">Disulfide bond</keyword>
<evidence type="ECO:0000313" key="10">
    <source>
        <dbReference type="Proteomes" id="UP000230002"/>
    </source>
</evidence>
<dbReference type="GO" id="GO:0005758">
    <property type="term" value="C:mitochondrial intermembrane space"/>
    <property type="evidence" value="ECO:0007669"/>
    <property type="project" value="TreeGrafter"/>
</dbReference>
<feature type="domain" description="CHCH" evidence="8">
    <location>
        <begin position="31"/>
        <end position="65"/>
    </location>
</feature>
<dbReference type="PANTHER" id="PTHR21107:SF2">
    <property type="entry name" value="CYTOCHROME C OXIDASE ASSEMBLY PROTEIN COX19"/>
    <property type="match status" value="1"/>
</dbReference>
<comment type="caution">
    <text evidence="9">The sequence shown here is derived from an EMBL/GenBank/DDBJ whole genome shotgun (WGS) entry which is preliminary data.</text>
</comment>
<keyword evidence="10" id="KW-1185">Reference proteome</keyword>
<sequence>MSFGRPPSLSGGFSVSPPDRGSFPLDHYGECKQYMQMYLHCLRKNTNNSTPCRHLNKDYLECRMARGHLLITEVFSGLMDRDEWKNLGLNNVGQADSNITVSKDNPKDKPRAV</sequence>
<dbReference type="SUPFAM" id="SSF47072">
    <property type="entry name" value="Cysteine alpha-hairpin motif"/>
    <property type="match status" value="1"/>
</dbReference>
<evidence type="ECO:0000256" key="1">
    <source>
        <dbReference type="ARBA" id="ARBA00004496"/>
    </source>
</evidence>
<evidence type="ECO:0000256" key="6">
    <source>
        <dbReference type="ARBA" id="ARBA00039385"/>
    </source>
</evidence>
<evidence type="ECO:0000256" key="3">
    <source>
        <dbReference type="ARBA" id="ARBA00023157"/>
    </source>
</evidence>
<dbReference type="Pfam" id="PF06747">
    <property type="entry name" value="CHCH"/>
    <property type="match status" value="1"/>
</dbReference>
<dbReference type="Proteomes" id="UP000230002">
    <property type="component" value="Unassembled WGS sequence"/>
</dbReference>
<dbReference type="OrthoDB" id="268594at2759"/>
<evidence type="ECO:0000313" key="9">
    <source>
        <dbReference type="EMBL" id="PIL30935.1"/>
    </source>
</evidence>
<keyword evidence="2" id="KW-0963">Cytoplasm</keyword>
<reference evidence="9 10" key="1">
    <citation type="journal article" date="2015" name="Sci. Rep.">
        <title>Chromosome-level genome map provides insights into diverse defense mechanisms in the medicinal fungus Ganoderma sinense.</title>
        <authorList>
            <person name="Zhu Y."/>
            <person name="Xu J."/>
            <person name="Sun C."/>
            <person name="Zhou S."/>
            <person name="Xu H."/>
            <person name="Nelson D.R."/>
            <person name="Qian J."/>
            <person name="Song J."/>
            <person name="Luo H."/>
            <person name="Xiang L."/>
            <person name="Li Y."/>
            <person name="Xu Z."/>
            <person name="Ji A."/>
            <person name="Wang L."/>
            <person name="Lu S."/>
            <person name="Hayward A."/>
            <person name="Sun W."/>
            <person name="Li X."/>
            <person name="Schwartz D.C."/>
            <person name="Wang Y."/>
            <person name="Chen S."/>
        </authorList>
    </citation>
    <scope>NUCLEOTIDE SEQUENCE [LARGE SCALE GENOMIC DNA]</scope>
    <source>
        <strain evidence="9 10">ZZ0214-1</strain>
    </source>
</reference>
<comment type="similarity">
    <text evidence="5">Belongs to the COX19 family.</text>
</comment>
<dbReference type="PROSITE" id="PS51808">
    <property type="entry name" value="CHCH"/>
    <property type="match status" value="1"/>
</dbReference>
<evidence type="ECO:0000256" key="2">
    <source>
        <dbReference type="ARBA" id="ARBA00022490"/>
    </source>
</evidence>
<dbReference type="InterPro" id="IPR010625">
    <property type="entry name" value="CHCH"/>
</dbReference>
<dbReference type="GO" id="GO:0033617">
    <property type="term" value="P:mitochondrial respiratory chain complex IV assembly"/>
    <property type="evidence" value="ECO:0007669"/>
    <property type="project" value="TreeGrafter"/>
</dbReference>
<dbReference type="InterPro" id="IPR009069">
    <property type="entry name" value="Cys_alpha_HP_mot_SF"/>
</dbReference>
<organism evidence="9 10">
    <name type="scientific">Ganoderma sinense ZZ0214-1</name>
    <dbReference type="NCBI Taxonomy" id="1077348"/>
    <lineage>
        <taxon>Eukaryota</taxon>
        <taxon>Fungi</taxon>
        <taxon>Dikarya</taxon>
        <taxon>Basidiomycota</taxon>
        <taxon>Agaricomycotina</taxon>
        <taxon>Agaricomycetes</taxon>
        <taxon>Polyporales</taxon>
        <taxon>Polyporaceae</taxon>
        <taxon>Ganoderma</taxon>
    </lineage>
</organism>
<evidence type="ECO:0000256" key="5">
    <source>
        <dbReference type="ARBA" id="ARBA00038223"/>
    </source>
</evidence>
<accession>A0A2G8SAZ4</accession>
<proteinExistence type="inferred from homology"/>
<comment type="function">
    <text evidence="4">Required for the assembly of mitochondrial cytochrome c oxidase.</text>
</comment>
<dbReference type="InterPro" id="IPR051383">
    <property type="entry name" value="COX19"/>
</dbReference>
<dbReference type="EMBL" id="AYKW01000013">
    <property type="protein sequence ID" value="PIL30935.1"/>
    <property type="molecule type" value="Genomic_DNA"/>
</dbReference>
<dbReference type="STRING" id="1077348.A0A2G8SAZ4"/>
<comment type="subcellular location">
    <subcellularLocation>
        <location evidence="1">Cytoplasm</location>
    </subcellularLocation>
</comment>
<gene>
    <name evidence="9" type="ORF">GSI_07104</name>
</gene>
<feature type="region of interest" description="Disordered" evidence="7">
    <location>
        <begin position="1"/>
        <end position="20"/>
    </location>
</feature>
<protein>
    <recommendedName>
        <fullName evidence="6">Cytochrome c oxidase assembly protein COX19</fullName>
    </recommendedName>
</protein>
<evidence type="ECO:0000256" key="4">
    <source>
        <dbReference type="ARBA" id="ARBA00037279"/>
    </source>
</evidence>